<sequence>MFAQHGSSQVYLRTLPPVKCQSELNEGIRQRQGGNLMEVEKNLIRIGKHGARYIVGLDGEKIMFDKAPTLRSSAARFRRLLGLPPGTAQHVQGTPLATKGRAPLRNCGKSLTDSLSFMARPG</sequence>
<keyword evidence="2" id="KW-1185">Reference proteome</keyword>
<gene>
    <name evidence="1" type="ORF">ABVK25_009582</name>
</gene>
<dbReference type="Proteomes" id="UP001590951">
    <property type="component" value="Unassembled WGS sequence"/>
</dbReference>
<accession>A0ABR4AZU9</accession>
<proteinExistence type="predicted"/>
<protein>
    <submittedName>
        <fullName evidence="1">Uncharacterized protein</fullName>
    </submittedName>
</protein>
<reference evidence="1 2" key="1">
    <citation type="submission" date="2024-09" db="EMBL/GenBank/DDBJ databases">
        <title>Rethinking Asexuality: The Enigmatic Case of Functional Sexual Genes in Lepraria (Stereocaulaceae).</title>
        <authorList>
            <person name="Doellman M."/>
            <person name="Sun Y."/>
            <person name="Barcenas-Pena A."/>
            <person name="Lumbsch H.T."/>
            <person name="Grewe F."/>
        </authorList>
    </citation>
    <scope>NUCLEOTIDE SEQUENCE [LARGE SCALE GENOMIC DNA]</scope>
    <source>
        <strain evidence="1 2">Grewe 0041</strain>
    </source>
</reference>
<organism evidence="1 2">
    <name type="scientific">Lepraria finkii</name>
    <dbReference type="NCBI Taxonomy" id="1340010"/>
    <lineage>
        <taxon>Eukaryota</taxon>
        <taxon>Fungi</taxon>
        <taxon>Dikarya</taxon>
        <taxon>Ascomycota</taxon>
        <taxon>Pezizomycotina</taxon>
        <taxon>Lecanoromycetes</taxon>
        <taxon>OSLEUM clade</taxon>
        <taxon>Lecanoromycetidae</taxon>
        <taxon>Lecanorales</taxon>
        <taxon>Lecanorineae</taxon>
        <taxon>Stereocaulaceae</taxon>
        <taxon>Lepraria</taxon>
    </lineage>
</organism>
<name>A0ABR4AZU9_9LECA</name>
<evidence type="ECO:0000313" key="1">
    <source>
        <dbReference type="EMBL" id="KAL2050221.1"/>
    </source>
</evidence>
<evidence type="ECO:0000313" key="2">
    <source>
        <dbReference type="Proteomes" id="UP001590951"/>
    </source>
</evidence>
<dbReference type="EMBL" id="JBHFEH010000051">
    <property type="protein sequence ID" value="KAL2050221.1"/>
    <property type="molecule type" value="Genomic_DNA"/>
</dbReference>
<comment type="caution">
    <text evidence="1">The sequence shown here is derived from an EMBL/GenBank/DDBJ whole genome shotgun (WGS) entry which is preliminary data.</text>
</comment>